<protein>
    <submittedName>
        <fullName evidence="1">Uncharacterized protein</fullName>
    </submittedName>
</protein>
<proteinExistence type="predicted"/>
<reference evidence="1 2" key="1">
    <citation type="submission" date="2016-01" db="EMBL/GenBank/DDBJ databases">
        <title>Genome Sequences of Twelve Sporeforming Bacillus Species Isolated from Foods.</title>
        <authorList>
            <person name="Berendsen E.M."/>
            <person name="Wells-Bennik M.H."/>
            <person name="Krawcyk A.O."/>
            <person name="De Jong A."/>
            <person name="Holsappel S."/>
            <person name="Eijlander R.T."/>
            <person name="Kuipers O.P."/>
        </authorList>
    </citation>
    <scope>NUCLEOTIDE SEQUENCE [LARGE SCALE GENOMIC DNA]</scope>
    <source>
        <strain evidence="1 2">B4098</strain>
    </source>
</reference>
<dbReference type="EMBL" id="LQYG01000024">
    <property type="protein sequence ID" value="KYC64721.1"/>
    <property type="molecule type" value="Genomic_DNA"/>
</dbReference>
<gene>
    <name evidence="1" type="ORF">B4098_3414</name>
</gene>
<name>A0A150K5W7_HEYCO</name>
<organism evidence="1 2">
    <name type="scientific">Heyndrickxia coagulans</name>
    <name type="common">Weizmannia coagulans</name>
    <dbReference type="NCBI Taxonomy" id="1398"/>
    <lineage>
        <taxon>Bacteria</taxon>
        <taxon>Bacillati</taxon>
        <taxon>Bacillota</taxon>
        <taxon>Bacilli</taxon>
        <taxon>Bacillales</taxon>
        <taxon>Bacillaceae</taxon>
        <taxon>Heyndrickxia</taxon>
    </lineage>
</organism>
<sequence length="57" mass="6527">MELVGKEILEQRADYIHYRLSYPNGLVLEFEVKPEGINVNTNKPLQEISPGVFKPVI</sequence>
<comment type="caution">
    <text evidence="1">The sequence shown here is derived from an EMBL/GenBank/DDBJ whole genome shotgun (WGS) entry which is preliminary data.</text>
</comment>
<evidence type="ECO:0000313" key="1">
    <source>
        <dbReference type="EMBL" id="KYC64721.1"/>
    </source>
</evidence>
<accession>A0A150K5W7</accession>
<dbReference type="AlphaFoldDB" id="A0A150K5W7"/>
<dbReference type="Proteomes" id="UP000075288">
    <property type="component" value="Unassembled WGS sequence"/>
</dbReference>
<evidence type="ECO:0000313" key="2">
    <source>
        <dbReference type="Proteomes" id="UP000075288"/>
    </source>
</evidence>